<keyword evidence="1" id="KW-0472">Membrane</keyword>
<feature type="transmembrane region" description="Helical" evidence="1">
    <location>
        <begin position="199"/>
        <end position="218"/>
    </location>
</feature>
<name>A0ABU3VIW3_9RHOB</name>
<dbReference type="NCBIfam" id="TIGR03370">
    <property type="entry name" value="VPLPA-CTERM"/>
    <property type="match status" value="1"/>
</dbReference>
<proteinExistence type="predicted"/>
<reference evidence="4" key="1">
    <citation type="submission" date="2023-05" db="EMBL/GenBank/DDBJ databases">
        <title>Sedimentitalea sp. nov. JM2-8.</title>
        <authorList>
            <person name="Huang J."/>
        </authorList>
    </citation>
    <scope>NUCLEOTIDE SEQUENCE [LARGE SCALE GENOMIC DNA]</scope>
    <source>
        <strain evidence="4">KHS03</strain>
    </source>
</reference>
<evidence type="ECO:0000313" key="3">
    <source>
        <dbReference type="EMBL" id="MDU9006137.1"/>
    </source>
</evidence>
<dbReference type="NCBIfam" id="TIGR02595">
    <property type="entry name" value="PEP_CTERM"/>
    <property type="match status" value="1"/>
</dbReference>
<keyword evidence="4" id="KW-1185">Reference proteome</keyword>
<dbReference type="EMBL" id="JASMWN010000020">
    <property type="protein sequence ID" value="MDU9006137.1"/>
    <property type="molecule type" value="Genomic_DNA"/>
</dbReference>
<protein>
    <submittedName>
        <fullName evidence="3">VPLPA-CTERM sorting domain-containing protein</fullName>
    </submittedName>
</protein>
<dbReference type="Proteomes" id="UP001255416">
    <property type="component" value="Unassembled WGS sequence"/>
</dbReference>
<organism evidence="3 4">
    <name type="scientific">Sedimentitalea todarodis</name>
    <dbReference type="NCBI Taxonomy" id="1631240"/>
    <lineage>
        <taxon>Bacteria</taxon>
        <taxon>Pseudomonadati</taxon>
        <taxon>Pseudomonadota</taxon>
        <taxon>Alphaproteobacteria</taxon>
        <taxon>Rhodobacterales</taxon>
        <taxon>Paracoccaceae</taxon>
        <taxon>Sedimentitalea</taxon>
    </lineage>
</organism>
<sequence>MFNSFRTLGMAAVLVSLPALASAATIRVYDIASKPKVLLERVLDTGDMTSASSAGAAANMTWDITVTPQDVAGQSRLNTIAVTTHGVGAIMILVSEDNFGAGANGMTTSSVQLDVAATTIGRSLMVRGYVDDQNRLFSRGTTIDPSGVLLRSAVGGFQTGQNTMNMSLTDPFSMTTAFMIRHNDETDMTSFDATQVSAVPVPAAGLLLLTALGGLGVMRRRRKAS</sequence>
<feature type="chain" id="PRO_5047022845" evidence="2">
    <location>
        <begin position="22"/>
        <end position="225"/>
    </location>
</feature>
<gene>
    <name evidence="3" type="ORF">QO231_20085</name>
</gene>
<accession>A0ABU3VIW3</accession>
<comment type="caution">
    <text evidence="3">The sequence shown here is derived from an EMBL/GenBank/DDBJ whole genome shotgun (WGS) entry which is preliminary data.</text>
</comment>
<keyword evidence="1" id="KW-0812">Transmembrane</keyword>
<evidence type="ECO:0000256" key="2">
    <source>
        <dbReference type="SAM" id="SignalP"/>
    </source>
</evidence>
<dbReference type="InterPro" id="IPR022472">
    <property type="entry name" value="VPLPA-CTERM"/>
</dbReference>
<feature type="signal peptide" evidence="2">
    <location>
        <begin position="1"/>
        <end position="21"/>
    </location>
</feature>
<evidence type="ECO:0000256" key="1">
    <source>
        <dbReference type="SAM" id="Phobius"/>
    </source>
</evidence>
<evidence type="ECO:0000313" key="4">
    <source>
        <dbReference type="Proteomes" id="UP001255416"/>
    </source>
</evidence>
<keyword evidence="2" id="KW-0732">Signal</keyword>
<dbReference type="RefSeq" id="WP_316780645.1">
    <property type="nucleotide sequence ID" value="NZ_JASMWN010000020.1"/>
</dbReference>
<dbReference type="InterPro" id="IPR013424">
    <property type="entry name" value="Ice-binding_C"/>
</dbReference>
<keyword evidence="1" id="KW-1133">Transmembrane helix</keyword>